<gene>
    <name evidence="4" type="ordered locus">AF_1563</name>
</gene>
<keyword evidence="5" id="KW-1185">Reference proteome</keyword>
<dbReference type="Proteomes" id="UP000002199">
    <property type="component" value="Chromosome"/>
</dbReference>
<dbReference type="InterPro" id="IPR029058">
    <property type="entry name" value="AB_hydrolase_fold"/>
</dbReference>
<dbReference type="STRING" id="224325.AF_1563"/>
<dbReference type="InterPro" id="IPR050261">
    <property type="entry name" value="FrsA_esterase"/>
</dbReference>
<evidence type="ECO:0000259" key="3">
    <source>
        <dbReference type="Pfam" id="PF00561"/>
    </source>
</evidence>
<feature type="domain" description="AB hydrolase-1" evidence="3">
    <location>
        <begin position="41"/>
        <end position="273"/>
    </location>
</feature>
<dbReference type="GO" id="GO:0016788">
    <property type="term" value="F:hydrolase activity, acting on ester bonds"/>
    <property type="evidence" value="ECO:0007669"/>
    <property type="project" value="UniProtKB-ARBA"/>
</dbReference>
<accession>O28709</accession>
<dbReference type="EMBL" id="AE000782">
    <property type="protein sequence ID" value="AAB89676.1"/>
    <property type="molecule type" value="Genomic_DNA"/>
</dbReference>
<dbReference type="SUPFAM" id="SSF53474">
    <property type="entry name" value="alpha/beta-Hydrolases"/>
    <property type="match status" value="1"/>
</dbReference>
<name>O28709_ARCFU</name>
<evidence type="ECO:0000313" key="5">
    <source>
        <dbReference type="Proteomes" id="UP000002199"/>
    </source>
</evidence>
<dbReference type="Gene3D" id="1.10.10.800">
    <property type="match status" value="1"/>
</dbReference>
<comment type="similarity">
    <text evidence="2">Belongs to the AB hydrolase superfamily. FUS2 hydrolase family.</text>
</comment>
<evidence type="ECO:0000256" key="2">
    <source>
        <dbReference type="ARBA" id="ARBA00038115"/>
    </source>
</evidence>
<proteinExistence type="inferred from homology"/>
<evidence type="ECO:0000256" key="1">
    <source>
        <dbReference type="ARBA" id="ARBA00022801"/>
    </source>
</evidence>
<dbReference type="PaxDb" id="224325-AF_1563"/>
<reference evidence="4 5" key="1">
    <citation type="journal article" date="1997" name="Nature">
        <title>The complete genome sequence of the hyperthermophilic, sulphate-reducing archaeon Archaeoglobus fulgidus.</title>
        <authorList>
            <person name="Klenk H.P."/>
            <person name="Clayton R.A."/>
            <person name="Tomb J."/>
            <person name="White O."/>
            <person name="Nelson K.E."/>
            <person name="Ketchum K.A."/>
            <person name="Dodson R.J."/>
            <person name="Gwinn M."/>
            <person name="Hickey E.K."/>
            <person name="Peterson J.D."/>
            <person name="Richardson D.L."/>
            <person name="Kerlavage A.R."/>
            <person name="Graham D.E."/>
            <person name="Kyrpides N.C."/>
            <person name="Fleischmann R.D."/>
            <person name="Quackenbush J."/>
            <person name="Lee N.H."/>
            <person name="Sutton G.G."/>
            <person name="Gill S."/>
            <person name="Kirkness E.F."/>
            <person name="Dougherty B.A."/>
            <person name="McKenney K."/>
            <person name="Adams M.D."/>
            <person name="Loftus B."/>
            <person name="Peterson S."/>
            <person name="Reich C.I."/>
            <person name="McNeil L.K."/>
            <person name="Badger J.H."/>
            <person name="Glodek A."/>
            <person name="Zhou L."/>
            <person name="Overbeek R."/>
            <person name="Gocayne J.D."/>
            <person name="Weidman J.F."/>
            <person name="McDonald L."/>
            <person name="Utterback T."/>
            <person name="Cotton M.D."/>
            <person name="Spriggs T."/>
            <person name="Artiach P."/>
            <person name="Kaine B.P."/>
            <person name="Sykes S.M."/>
            <person name="Sadow P.W."/>
            <person name="D'Andrea K.P."/>
            <person name="Bowman C."/>
            <person name="Fujii C."/>
            <person name="Garland S.A."/>
            <person name="Mason T.M."/>
            <person name="Olsen G.J."/>
            <person name="Fraser C.M."/>
            <person name="Smith H.O."/>
            <person name="Woese C.R."/>
            <person name="Venter J.C."/>
        </authorList>
    </citation>
    <scope>NUCLEOTIDE SEQUENCE [LARGE SCALE GENOMIC DNA]</scope>
    <source>
        <strain evidence="5">ATCC 49558 / DSM 4304 / JCM 9628 / NBRC 100126 / VC-16</strain>
    </source>
</reference>
<organism evidence="4 5">
    <name type="scientific">Archaeoglobus fulgidus (strain ATCC 49558 / DSM 4304 / JCM 9628 / NBRC 100126 / VC-16)</name>
    <dbReference type="NCBI Taxonomy" id="224325"/>
    <lineage>
        <taxon>Archaea</taxon>
        <taxon>Methanobacteriati</taxon>
        <taxon>Methanobacteriota</taxon>
        <taxon>Archaeoglobi</taxon>
        <taxon>Archaeoglobales</taxon>
        <taxon>Archaeoglobaceae</taxon>
        <taxon>Archaeoglobus</taxon>
    </lineage>
</organism>
<evidence type="ECO:0000313" key="4">
    <source>
        <dbReference type="EMBL" id="AAB89676.1"/>
    </source>
</evidence>
<dbReference type="EnsemblBacteria" id="AAB89676">
    <property type="protein sequence ID" value="AAB89676"/>
    <property type="gene ID" value="AF_1563"/>
</dbReference>
<keyword evidence="1" id="KW-0378">Hydrolase</keyword>
<dbReference type="PANTHER" id="PTHR22946:SF9">
    <property type="entry name" value="POLYKETIDE TRANSFERASE AF380"/>
    <property type="match status" value="1"/>
</dbReference>
<dbReference type="ESTHER" id="arcfu-AF1563">
    <property type="family name" value="Xaa-Pro-like_dom"/>
</dbReference>
<dbReference type="PIR" id="B69445">
    <property type="entry name" value="B69445"/>
</dbReference>
<dbReference type="Pfam" id="PF00561">
    <property type="entry name" value="Abhydrolase_1"/>
    <property type="match status" value="1"/>
</dbReference>
<dbReference type="PANTHER" id="PTHR22946">
    <property type="entry name" value="DIENELACTONE HYDROLASE DOMAIN-CONTAINING PROTEIN-RELATED"/>
    <property type="match status" value="1"/>
</dbReference>
<dbReference type="PhylomeDB" id="O28709"/>
<dbReference type="HOGENOM" id="CLU_048587_1_0_2"/>
<dbReference type="eggNOG" id="arCOG01649">
    <property type="taxonomic scope" value="Archaea"/>
</dbReference>
<sequence length="294" mass="33197">MVYTAPTKFKIKNTTNLMNLFFESGGLKVAALHYEGREKCVVMAHGFGAVKESLIPYAERFSEDFGVLLFDYRFFGESEGWPRQLIDINTQLEDWRNAIEFARSLGYEKIALWGTSFSGGHVLTIASEVDVDAVVSQVPFVDGLAVARAAGVKNVLRLTFSGMVDKLLSFIGRVNYVPIFAPEGGFAFMSSREAEKYRYIIPEGVEWFNAVPARIALSIVRYRPVERVERIRCPVLYVVAERDGITPAEAALKAAEMTKNSEVLRVNGDHFDVYLSLFEFCVEREREFLLRSLD</sequence>
<dbReference type="AlphaFoldDB" id="O28709"/>
<protein>
    <recommendedName>
        <fullName evidence="3">AB hydrolase-1 domain-containing protein</fullName>
    </recommendedName>
</protein>
<dbReference type="KEGG" id="afu:AF_1563"/>
<dbReference type="InterPro" id="IPR000073">
    <property type="entry name" value="AB_hydrolase_1"/>
</dbReference>
<dbReference type="Gene3D" id="3.40.50.1820">
    <property type="entry name" value="alpha/beta hydrolase"/>
    <property type="match status" value="1"/>
</dbReference>